<dbReference type="EnsemblPlants" id="EMT01869">
    <property type="protein sequence ID" value="EMT01869"/>
    <property type="gene ID" value="F775_04419"/>
</dbReference>
<evidence type="ECO:0000313" key="3">
    <source>
        <dbReference type="EnsemblPlants" id="EMT01869"/>
    </source>
</evidence>
<dbReference type="GO" id="GO:0070545">
    <property type="term" value="C:PeBoW complex"/>
    <property type="evidence" value="ECO:0007669"/>
    <property type="project" value="TreeGrafter"/>
</dbReference>
<dbReference type="PROSITE" id="PS50082">
    <property type="entry name" value="WD_REPEATS_2"/>
    <property type="match status" value="1"/>
</dbReference>
<name>N1QSZ6_AEGTA</name>
<dbReference type="SUPFAM" id="SSF50978">
    <property type="entry name" value="WD40 repeat-like"/>
    <property type="match status" value="1"/>
</dbReference>
<feature type="region of interest" description="Disordered" evidence="1">
    <location>
        <begin position="1"/>
        <end position="82"/>
    </location>
</feature>
<evidence type="ECO:0000256" key="1">
    <source>
        <dbReference type="SAM" id="MobiDB-lite"/>
    </source>
</evidence>
<feature type="compositionally biased region" description="Acidic residues" evidence="1">
    <location>
        <begin position="23"/>
        <end position="58"/>
    </location>
</feature>
<dbReference type="PANTHER" id="PTHR17605">
    <property type="entry name" value="RIBOSOME BIOGENESIS PROTEIN BOP1 BLOCK OF PROLIFERATION 1 PROTEIN"/>
    <property type="match status" value="1"/>
</dbReference>
<dbReference type="PANTHER" id="PTHR17605:SF0">
    <property type="entry name" value="RIBOSOME BIOGENESIS PROTEIN BOP1"/>
    <property type="match status" value="1"/>
</dbReference>
<accession>N1QSZ6</accession>
<keyword evidence="2" id="KW-0812">Transmembrane</keyword>
<dbReference type="Gene3D" id="2.130.10.10">
    <property type="entry name" value="YVTN repeat-like/Quinoprotein amine dehydrogenase"/>
    <property type="match status" value="2"/>
</dbReference>
<protein>
    <submittedName>
        <fullName evidence="3">Uncharacterized protein</fullName>
    </submittedName>
</protein>
<dbReference type="InterPro" id="IPR015943">
    <property type="entry name" value="WD40/YVTN_repeat-like_dom_sf"/>
</dbReference>
<dbReference type="Pfam" id="PF00400">
    <property type="entry name" value="WD40"/>
    <property type="match status" value="2"/>
</dbReference>
<feature type="transmembrane region" description="Helical" evidence="2">
    <location>
        <begin position="195"/>
        <end position="222"/>
    </location>
</feature>
<proteinExistence type="predicted"/>
<evidence type="ECO:0000256" key="2">
    <source>
        <dbReference type="SAM" id="Phobius"/>
    </source>
</evidence>
<feature type="compositionally biased region" description="Basic and acidic residues" evidence="1">
    <location>
        <begin position="1"/>
        <end position="10"/>
    </location>
</feature>
<dbReference type="InterPro" id="IPR028598">
    <property type="entry name" value="BOP1/Erb1"/>
</dbReference>
<dbReference type="AlphaFoldDB" id="N1QSZ6"/>
<dbReference type="InterPro" id="IPR036322">
    <property type="entry name" value="WD40_repeat_dom_sf"/>
</dbReference>
<keyword evidence="2" id="KW-1133">Transmembrane helix</keyword>
<reference evidence="3" key="1">
    <citation type="submission" date="2015-06" db="UniProtKB">
        <authorList>
            <consortium name="EnsemblPlants"/>
        </authorList>
    </citation>
    <scope>IDENTIFICATION</scope>
</reference>
<keyword evidence="2" id="KW-0472">Membrane</keyword>
<dbReference type="InterPro" id="IPR001680">
    <property type="entry name" value="WD40_rpt"/>
</dbReference>
<dbReference type="GO" id="GO:0030687">
    <property type="term" value="C:preribosome, large subunit precursor"/>
    <property type="evidence" value="ECO:0007669"/>
    <property type="project" value="TreeGrafter"/>
</dbReference>
<sequence>MGLPDGEDKAAPSPADPPWSDSDWSEDDDDEGLLSFEDTGEVSDADSDGPEEEEENDDPAAAQESDSSEDEVAPRNTVGDVPLEWYKDEEHIGFYPSNSLESDLPANTLPSDSSWHFFQCQDQSLGLSAPVFFSWLSGICVQHIAGKTISYLERSSSSDGTIRVWEVETGRCLKVFNVGADVHHISWNPSPDRPILAAIVYAFSIPMYTIFLVAMIFCFLTLRWGTRQLLHVEEPTPEEADGDKKPAVRWVKSDKFDGITLIHHKIYDLQKAEVVKKLESGLREISSMLLYQLVHIGFVILSCKPVVRLLVVQYCLLDFLTNGSAILSYGKLCWFDTDLSTKPYKMLKNHSKDITSVTFHRRYPLSASSSEDCTAYVFHGMVYADLNQNPLIVPLEILRGHSSSDSRGVLDCKFYPRQPWLFTAGADSKIRLYCEILASDFDTMMTLPREPESRRKDHSLEIEALVASLVSLEVARFISAAALLTPPAATVDVDGVLSRMRMGFFLWCLYSYSFAPDKSVVNWGG</sequence>
<dbReference type="GO" id="GO:0043021">
    <property type="term" value="F:ribonucleoprotein complex binding"/>
    <property type="evidence" value="ECO:0007669"/>
    <property type="project" value="TreeGrafter"/>
</dbReference>
<organism evidence="3">
    <name type="scientific">Aegilops tauschii</name>
    <name type="common">Tausch's goatgrass</name>
    <name type="synonym">Aegilops squarrosa</name>
    <dbReference type="NCBI Taxonomy" id="37682"/>
    <lineage>
        <taxon>Eukaryota</taxon>
        <taxon>Viridiplantae</taxon>
        <taxon>Streptophyta</taxon>
        <taxon>Embryophyta</taxon>
        <taxon>Tracheophyta</taxon>
        <taxon>Spermatophyta</taxon>
        <taxon>Magnoliopsida</taxon>
        <taxon>Liliopsida</taxon>
        <taxon>Poales</taxon>
        <taxon>Poaceae</taxon>
        <taxon>BOP clade</taxon>
        <taxon>Pooideae</taxon>
        <taxon>Triticodae</taxon>
        <taxon>Triticeae</taxon>
        <taxon>Triticinae</taxon>
        <taxon>Aegilops</taxon>
    </lineage>
</organism>
<dbReference type="SMART" id="SM00320">
    <property type="entry name" value="WD40"/>
    <property type="match status" value="2"/>
</dbReference>
<dbReference type="GO" id="GO:0000463">
    <property type="term" value="P:maturation of LSU-rRNA from tricistronic rRNA transcript (SSU-rRNA, 5.8S rRNA, LSU-rRNA)"/>
    <property type="evidence" value="ECO:0007669"/>
    <property type="project" value="TreeGrafter"/>
</dbReference>